<keyword evidence="2" id="KW-0012">Acyltransferase</keyword>
<evidence type="ECO:0000313" key="2">
    <source>
        <dbReference type="EMBL" id="RVW69748.1"/>
    </source>
</evidence>
<keyword evidence="2" id="KW-0808">Transferase</keyword>
<proteinExistence type="predicted"/>
<reference evidence="2 3" key="1">
    <citation type="journal article" date="2018" name="PLoS Genet.">
        <title>Population sequencing reveals clonal diversity and ancestral inbreeding in the grapevine cultivar Chardonnay.</title>
        <authorList>
            <person name="Roach M.J."/>
            <person name="Johnson D.L."/>
            <person name="Bohlmann J."/>
            <person name="van Vuuren H.J."/>
            <person name="Jones S.J."/>
            <person name="Pretorius I.S."/>
            <person name="Schmidt S.A."/>
            <person name="Borneman A.R."/>
        </authorList>
    </citation>
    <scope>NUCLEOTIDE SEQUENCE [LARGE SCALE GENOMIC DNA]</scope>
    <source>
        <strain evidence="3">cv. Chardonnay</strain>
        <tissue evidence="2">Leaf</tissue>
    </source>
</reference>
<dbReference type="SUPFAM" id="SSF69593">
    <property type="entry name" value="Glycerol-3-phosphate (1)-acyltransferase"/>
    <property type="match status" value="1"/>
</dbReference>
<dbReference type="InterPro" id="IPR038114">
    <property type="entry name" value="GPAT_N_sf"/>
</dbReference>
<dbReference type="Gene3D" id="1.10.1200.50">
    <property type="entry name" value="Glycerol-3-phosphate acyltransferase, alpha helical bundle, N-terminal"/>
    <property type="match status" value="1"/>
</dbReference>
<comment type="caution">
    <text evidence="2">The sequence shown here is derived from an EMBL/GenBank/DDBJ whole genome shotgun (WGS) entry which is preliminary data.</text>
</comment>
<evidence type="ECO:0000313" key="3">
    <source>
        <dbReference type="Proteomes" id="UP000288805"/>
    </source>
</evidence>
<protein>
    <submittedName>
        <fullName evidence="2">Glycerol-3-phosphate acyltransferase, chloroplastic</fullName>
    </submittedName>
</protein>
<dbReference type="EMBL" id="QGNW01000484">
    <property type="protein sequence ID" value="RVW69748.1"/>
    <property type="molecule type" value="Genomic_DNA"/>
</dbReference>
<evidence type="ECO:0000259" key="1">
    <source>
        <dbReference type="Pfam" id="PF14829"/>
    </source>
</evidence>
<organism evidence="2 3">
    <name type="scientific">Vitis vinifera</name>
    <name type="common">Grape</name>
    <dbReference type="NCBI Taxonomy" id="29760"/>
    <lineage>
        <taxon>Eukaryota</taxon>
        <taxon>Viridiplantae</taxon>
        <taxon>Streptophyta</taxon>
        <taxon>Embryophyta</taxon>
        <taxon>Tracheophyta</taxon>
        <taxon>Spermatophyta</taxon>
        <taxon>Magnoliopsida</taxon>
        <taxon>eudicotyledons</taxon>
        <taxon>Gunneridae</taxon>
        <taxon>Pentapetalae</taxon>
        <taxon>rosids</taxon>
        <taxon>Vitales</taxon>
        <taxon>Vitaceae</taxon>
        <taxon>Viteae</taxon>
        <taxon>Vitis</taxon>
    </lineage>
</organism>
<gene>
    <name evidence="2" type="primary">PLSB_1</name>
    <name evidence="2" type="ORF">CK203_061850</name>
</gene>
<accession>A0A438GC49</accession>
<name>A0A438GC49_VITVI</name>
<dbReference type="InterPro" id="IPR023083">
    <property type="entry name" value="G3P_O-acylTrfase_N"/>
</dbReference>
<dbReference type="AlphaFoldDB" id="A0A438GC49"/>
<dbReference type="Proteomes" id="UP000288805">
    <property type="component" value="Unassembled WGS sequence"/>
</dbReference>
<feature type="domain" description="Glycerol-3-phosphate O-acyltransferase alpha-helical bundle N-terminal" evidence="1">
    <location>
        <begin position="47"/>
        <end position="80"/>
    </location>
</feature>
<dbReference type="Pfam" id="PF14829">
    <property type="entry name" value="GPAT_N"/>
    <property type="match status" value="1"/>
</dbReference>
<dbReference type="GO" id="GO:0004366">
    <property type="term" value="F:glycerol-3-phosphate O-acyltransferase activity"/>
    <property type="evidence" value="ECO:0007669"/>
    <property type="project" value="InterPro"/>
</dbReference>
<sequence>MSSYCNNKPAIIKHIIQFTGDKTGHIEHAFILKFNLEDSLSFVFIAALLAGIREETEAGRLPPNVASGMEELYQNYRNAVNKYS</sequence>